<dbReference type="Proteomes" id="UP001139516">
    <property type="component" value="Unassembled WGS sequence"/>
</dbReference>
<dbReference type="InterPro" id="IPR001623">
    <property type="entry name" value="DnaJ_domain"/>
</dbReference>
<dbReference type="InterPro" id="IPR002939">
    <property type="entry name" value="DnaJ_C"/>
</dbReference>
<dbReference type="GO" id="GO:0005737">
    <property type="term" value="C:cytoplasm"/>
    <property type="evidence" value="ECO:0007669"/>
    <property type="project" value="TreeGrafter"/>
</dbReference>
<dbReference type="PROSITE" id="PS00636">
    <property type="entry name" value="DNAJ_1"/>
    <property type="match status" value="1"/>
</dbReference>
<feature type="domain" description="J" evidence="3">
    <location>
        <begin position="5"/>
        <end position="70"/>
    </location>
</feature>
<evidence type="ECO:0000256" key="1">
    <source>
        <dbReference type="ARBA" id="ARBA00023186"/>
    </source>
</evidence>
<dbReference type="AlphaFoldDB" id="A0A9X1YCL2"/>
<dbReference type="Pfam" id="PF00226">
    <property type="entry name" value="DnaJ"/>
    <property type="match status" value="1"/>
</dbReference>
<dbReference type="PANTHER" id="PTHR43096:SF52">
    <property type="entry name" value="DNAJ HOMOLOG 1, MITOCHONDRIAL-RELATED"/>
    <property type="match status" value="1"/>
</dbReference>
<dbReference type="CDD" id="cd10747">
    <property type="entry name" value="DnaJ_C"/>
    <property type="match status" value="1"/>
</dbReference>
<dbReference type="Gene3D" id="1.10.287.110">
    <property type="entry name" value="DnaJ domain"/>
    <property type="match status" value="1"/>
</dbReference>
<dbReference type="GO" id="GO:0042026">
    <property type="term" value="P:protein refolding"/>
    <property type="evidence" value="ECO:0007669"/>
    <property type="project" value="TreeGrafter"/>
</dbReference>
<evidence type="ECO:0000256" key="2">
    <source>
        <dbReference type="SAM" id="MobiDB-lite"/>
    </source>
</evidence>
<dbReference type="InterPro" id="IPR036869">
    <property type="entry name" value="J_dom_sf"/>
</dbReference>
<protein>
    <submittedName>
        <fullName evidence="4">J domain-containing protein</fullName>
    </submittedName>
</protein>
<dbReference type="FunFam" id="2.60.260.20:FF:000013">
    <property type="entry name" value="DnaJ subfamily B member 11"/>
    <property type="match status" value="1"/>
</dbReference>
<accession>A0A9X1YCL2</accession>
<dbReference type="SUPFAM" id="SSF49493">
    <property type="entry name" value="HSP40/DnaJ peptide-binding domain"/>
    <property type="match status" value="2"/>
</dbReference>
<dbReference type="Pfam" id="PF01556">
    <property type="entry name" value="DnaJ_C"/>
    <property type="match status" value="1"/>
</dbReference>
<gene>
    <name evidence="4" type="ORF">M0638_19395</name>
</gene>
<evidence type="ECO:0000313" key="5">
    <source>
        <dbReference type="Proteomes" id="UP001139516"/>
    </source>
</evidence>
<keyword evidence="1" id="KW-0143">Chaperone</keyword>
<organism evidence="4 5">
    <name type="scientific">Roseomonas acroporae</name>
    <dbReference type="NCBI Taxonomy" id="2937791"/>
    <lineage>
        <taxon>Bacteria</taxon>
        <taxon>Pseudomonadati</taxon>
        <taxon>Pseudomonadota</taxon>
        <taxon>Alphaproteobacteria</taxon>
        <taxon>Acetobacterales</taxon>
        <taxon>Roseomonadaceae</taxon>
        <taxon>Roseomonas</taxon>
    </lineage>
</organism>
<dbReference type="InterPro" id="IPR008971">
    <property type="entry name" value="HSP40/DnaJ_pept-bd"/>
</dbReference>
<dbReference type="CDD" id="cd06257">
    <property type="entry name" value="DnaJ"/>
    <property type="match status" value="1"/>
</dbReference>
<reference evidence="4" key="1">
    <citation type="submission" date="2022-04" db="EMBL/GenBank/DDBJ databases">
        <title>Roseomonas acroporae sp. nov., isolated from coral Acropora digitifera.</title>
        <authorList>
            <person name="Sun H."/>
        </authorList>
    </citation>
    <scope>NUCLEOTIDE SEQUENCE</scope>
    <source>
        <strain evidence="4">NAR14</strain>
    </source>
</reference>
<dbReference type="SUPFAM" id="SSF46565">
    <property type="entry name" value="Chaperone J-domain"/>
    <property type="match status" value="1"/>
</dbReference>
<comment type="caution">
    <text evidence="4">The sequence shown here is derived from an EMBL/GenBank/DDBJ whole genome shotgun (WGS) entry which is preliminary data.</text>
</comment>
<feature type="region of interest" description="Disordered" evidence="2">
    <location>
        <begin position="51"/>
        <end position="79"/>
    </location>
</feature>
<dbReference type="Gene3D" id="2.60.260.20">
    <property type="entry name" value="Urease metallochaperone UreE, N-terminal domain"/>
    <property type="match status" value="2"/>
</dbReference>
<name>A0A9X1YCL2_9PROT</name>
<dbReference type="SMART" id="SM00271">
    <property type="entry name" value="DnaJ"/>
    <property type="match status" value="1"/>
</dbReference>
<feature type="compositionally biased region" description="Basic and acidic residues" evidence="2">
    <location>
        <begin position="59"/>
        <end position="79"/>
    </location>
</feature>
<keyword evidence="5" id="KW-1185">Reference proteome</keyword>
<dbReference type="PRINTS" id="PR00625">
    <property type="entry name" value="JDOMAIN"/>
</dbReference>
<dbReference type="GO" id="GO:0051082">
    <property type="term" value="F:unfolded protein binding"/>
    <property type="evidence" value="ECO:0007669"/>
    <property type="project" value="InterPro"/>
</dbReference>
<dbReference type="PROSITE" id="PS50076">
    <property type="entry name" value="DNAJ_2"/>
    <property type="match status" value="1"/>
</dbReference>
<sequence>MAEKDPYQTLGLKRDASEAEIRSAYRKLARKHHPDLNPGDKQAEERFKEVSAANDLLSDPEKRARFDRGEIDASGQERPERNFYRGFAEGREGARYRPGDRPQGGFATDFGEDDFGDVFADLFGRTAQGRSGPNVRMRGRDQHYRMTVDLLDAIRGATRALTLPDGRSLDVRIPVGIEDGQVMRLKGQGSPGLNGGPAGDALIEIQIAPHPFFRREGDDIHVEVPVTVAEAVLGGKITVPTPTGNVSVTVPKRSDTGAQLRLRGKGVPAHAGRPAGDQYVTLKVVLGEVDQDLERFLRDWAPCHAANPRRAMTGEA</sequence>
<dbReference type="InterPro" id="IPR018253">
    <property type="entry name" value="DnaJ_domain_CS"/>
</dbReference>
<dbReference type="EMBL" id="JALPRX010000089">
    <property type="protein sequence ID" value="MCK8786545.1"/>
    <property type="molecule type" value="Genomic_DNA"/>
</dbReference>
<proteinExistence type="predicted"/>
<dbReference type="RefSeq" id="WP_248668660.1">
    <property type="nucleotide sequence ID" value="NZ_JALPRX010000089.1"/>
</dbReference>
<evidence type="ECO:0000313" key="4">
    <source>
        <dbReference type="EMBL" id="MCK8786545.1"/>
    </source>
</evidence>
<evidence type="ECO:0000259" key="3">
    <source>
        <dbReference type="PROSITE" id="PS50076"/>
    </source>
</evidence>
<dbReference type="PANTHER" id="PTHR43096">
    <property type="entry name" value="DNAJ HOMOLOG 1, MITOCHONDRIAL-RELATED"/>
    <property type="match status" value="1"/>
</dbReference>